<dbReference type="OrthoDB" id="72053at2759"/>
<evidence type="ECO:0000256" key="1">
    <source>
        <dbReference type="SAM" id="SignalP"/>
    </source>
</evidence>
<sequence length="224" mass="24605">MSGSRRKQLSLFLFAFLLGFPGALGSSLEVMEEDEIKQLLVDEKYVVILFSDTPECTGKCKDLEDTLIAVREDIVESLNAWVVRTHSPALAKQYGLIAAGEEKPKIEAGIVFVRSGIPMLYNGPADDDEFLLHMFVSNLDSAVKSLGDSNFEHETQASTGATTGDWLVLFTRAGCERCTHLRATVEAVAASMRNRKNVAIVDRDTDGGQTTRRFGVKDFPSLVL</sequence>
<evidence type="ECO:0000313" key="3">
    <source>
        <dbReference type="Proteomes" id="UP000283509"/>
    </source>
</evidence>
<dbReference type="PANTHER" id="PTHR19991">
    <property type="entry name" value="L 2 01289"/>
    <property type="match status" value="1"/>
</dbReference>
<proteinExistence type="predicted"/>
<gene>
    <name evidence="2" type="ORF">C7M84_020088</name>
</gene>
<dbReference type="EMBL" id="QCYY01003837">
    <property type="protein sequence ID" value="ROT62079.1"/>
    <property type="molecule type" value="Genomic_DNA"/>
</dbReference>
<keyword evidence="3" id="KW-1185">Reference proteome</keyword>
<name>A0A423SCZ5_PENVA</name>
<feature type="signal peptide" evidence="1">
    <location>
        <begin position="1"/>
        <end position="25"/>
    </location>
</feature>
<feature type="chain" id="PRO_5019070078" description="Thioredoxin domain-containing protein" evidence="1">
    <location>
        <begin position="26"/>
        <end position="224"/>
    </location>
</feature>
<reference evidence="2 3" key="1">
    <citation type="submission" date="2018-04" db="EMBL/GenBank/DDBJ databases">
        <authorList>
            <person name="Zhang X."/>
            <person name="Yuan J."/>
            <person name="Li F."/>
            <person name="Xiang J."/>
        </authorList>
    </citation>
    <scope>NUCLEOTIDE SEQUENCE [LARGE SCALE GENOMIC DNA]</scope>
    <source>
        <tissue evidence="2">Muscle</tissue>
    </source>
</reference>
<evidence type="ECO:0000313" key="2">
    <source>
        <dbReference type="EMBL" id="ROT62079.1"/>
    </source>
</evidence>
<dbReference type="Gene3D" id="3.40.30.10">
    <property type="entry name" value="Glutaredoxin"/>
    <property type="match status" value="1"/>
</dbReference>
<dbReference type="InterPro" id="IPR036249">
    <property type="entry name" value="Thioredoxin-like_sf"/>
</dbReference>
<reference evidence="2 3" key="2">
    <citation type="submission" date="2019-01" db="EMBL/GenBank/DDBJ databases">
        <title>The decoding of complex shrimp genome reveals the adaptation for benthos swimmer, frequently molting mechanism and breeding impact on genome.</title>
        <authorList>
            <person name="Sun Y."/>
            <person name="Gao Y."/>
            <person name="Yu Y."/>
        </authorList>
    </citation>
    <scope>NUCLEOTIDE SEQUENCE [LARGE SCALE GENOMIC DNA]</scope>
    <source>
        <tissue evidence="2">Muscle</tissue>
    </source>
</reference>
<comment type="caution">
    <text evidence="2">The sequence shown here is derived from an EMBL/GenBank/DDBJ whole genome shotgun (WGS) entry which is preliminary data.</text>
</comment>
<dbReference type="SUPFAM" id="SSF52833">
    <property type="entry name" value="Thioredoxin-like"/>
    <property type="match status" value="1"/>
</dbReference>
<dbReference type="Proteomes" id="UP000283509">
    <property type="component" value="Unassembled WGS sequence"/>
</dbReference>
<organism evidence="2 3">
    <name type="scientific">Penaeus vannamei</name>
    <name type="common">Whiteleg shrimp</name>
    <name type="synonym">Litopenaeus vannamei</name>
    <dbReference type="NCBI Taxonomy" id="6689"/>
    <lineage>
        <taxon>Eukaryota</taxon>
        <taxon>Metazoa</taxon>
        <taxon>Ecdysozoa</taxon>
        <taxon>Arthropoda</taxon>
        <taxon>Crustacea</taxon>
        <taxon>Multicrustacea</taxon>
        <taxon>Malacostraca</taxon>
        <taxon>Eumalacostraca</taxon>
        <taxon>Eucarida</taxon>
        <taxon>Decapoda</taxon>
        <taxon>Dendrobranchiata</taxon>
        <taxon>Penaeoidea</taxon>
        <taxon>Penaeidae</taxon>
        <taxon>Penaeus</taxon>
    </lineage>
</organism>
<keyword evidence="1" id="KW-0732">Signal</keyword>
<dbReference type="AlphaFoldDB" id="A0A423SCZ5"/>
<dbReference type="STRING" id="6689.A0A423SCZ5"/>
<evidence type="ECO:0008006" key="4">
    <source>
        <dbReference type="Google" id="ProtNLM"/>
    </source>
</evidence>
<protein>
    <recommendedName>
        <fullName evidence="4">Thioredoxin domain-containing protein</fullName>
    </recommendedName>
</protein>
<accession>A0A423SCZ5</accession>
<dbReference type="PANTHER" id="PTHR19991:SF2">
    <property type="entry name" value="GH08893P"/>
    <property type="match status" value="1"/>
</dbReference>